<dbReference type="PANTHER" id="PTHR33048:SF96">
    <property type="entry name" value="INTEGRAL MEMBRANE PROTEIN"/>
    <property type="match status" value="1"/>
</dbReference>
<evidence type="ECO:0000313" key="8">
    <source>
        <dbReference type="EMBL" id="KAG9983841.1"/>
    </source>
</evidence>
<comment type="subcellular location">
    <subcellularLocation>
        <location evidence="1">Membrane</location>
        <topology evidence="1">Multi-pass membrane protein</topology>
    </subcellularLocation>
</comment>
<organism evidence="8 9">
    <name type="scientific">Aureobasidium melanogenum</name>
    <name type="common">Aureobasidium pullulans var. melanogenum</name>
    <dbReference type="NCBI Taxonomy" id="46634"/>
    <lineage>
        <taxon>Eukaryota</taxon>
        <taxon>Fungi</taxon>
        <taxon>Dikarya</taxon>
        <taxon>Ascomycota</taxon>
        <taxon>Pezizomycotina</taxon>
        <taxon>Dothideomycetes</taxon>
        <taxon>Dothideomycetidae</taxon>
        <taxon>Dothideales</taxon>
        <taxon>Saccotheciaceae</taxon>
        <taxon>Aureobasidium</taxon>
    </lineage>
</organism>
<dbReference type="EMBL" id="JAHFXS010000556">
    <property type="protein sequence ID" value="KAG9983841.1"/>
    <property type="molecule type" value="Genomic_DNA"/>
</dbReference>
<dbReference type="AlphaFoldDB" id="A0A9P8FVH2"/>
<comment type="caution">
    <text evidence="8">The sequence shown here is derived from an EMBL/GenBank/DDBJ whole genome shotgun (WGS) entry which is preliminary data.</text>
</comment>
<feature type="domain" description="Rhodopsin" evidence="7">
    <location>
        <begin position="9"/>
        <end position="186"/>
    </location>
</feature>
<evidence type="ECO:0000256" key="4">
    <source>
        <dbReference type="ARBA" id="ARBA00023136"/>
    </source>
</evidence>
<feature type="non-terminal residue" evidence="8">
    <location>
        <position position="292"/>
    </location>
</feature>
<feature type="transmembrane region" description="Helical" evidence="6">
    <location>
        <begin position="12"/>
        <end position="33"/>
    </location>
</feature>
<evidence type="ECO:0000256" key="1">
    <source>
        <dbReference type="ARBA" id="ARBA00004141"/>
    </source>
</evidence>
<evidence type="ECO:0000256" key="6">
    <source>
        <dbReference type="SAM" id="Phobius"/>
    </source>
</evidence>
<dbReference type="Pfam" id="PF20684">
    <property type="entry name" value="Fung_rhodopsin"/>
    <property type="match status" value="1"/>
</dbReference>
<keyword evidence="2 6" id="KW-0812">Transmembrane</keyword>
<feature type="transmembrane region" description="Helical" evidence="6">
    <location>
        <begin position="123"/>
        <end position="142"/>
    </location>
</feature>
<comment type="similarity">
    <text evidence="5">Belongs to the SAT4 family.</text>
</comment>
<gene>
    <name evidence="8" type="ORF">KCU98_g5819</name>
</gene>
<keyword evidence="3 6" id="KW-1133">Transmembrane helix</keyword>
<proteinExistence type="inferred from homology"/>
<feature type="transmembrane region" description="Helical" evidence="6">
    <location>
        <begin position="162"/>
        <end position="184"/>
    </location>
</feature>
<keyword evidence="9" id="KW-1185">Reference proteome</keyword>
<name>A0A9P8FVH2_AURME</name>
<feature type="transmembrane region" description="Helical" evidence="6">
    <location>
        <begin position="89"/>
        <end position="111"/>
    </location>
</feature>
<dbReference type="InterPro" id="IPR049326">
    <property type="entry name" value="Rhodopsin_dom_fungi"/>
</dbReference>
<reference evidence="8" key="2">
    <citation type="submission" date="2021-08" db="EMBL/GenBank/DDBJ databases">
        <authorList>
            <person name="Gostincar C."/>
            <person name="Sun X."/>
            <person name="Song Z."/>
            <person name="Gunde-Cimerman N."/>
        </authorList>
    </citation>
    <scope>NUCLEOTIDE SEQUENCE</scope>
    <source>
        <strain evidence="8">EXF-9298</strain>
    </source>
</reference>
<protein>
    <recommendedName>
        <fullName evidence="7">Rhodopsin domain-containing protein</fullName>
    </recommendedName>
</protein>
<evidence type="ECO:0000256" key="2">
    <source>
        <dbReference type="ARBA" id="ARBA00022692"/>
    </source>
</evidence>
<dbReference type="PANTHER" id="PTHR33048">
    <property type="entry name" value="PTH11-LIKE INTEGRAL MEMBRANE PROTEIN (AFU_ORTHOLOGUE AFUA_5G11245)"/>
    <property type="match status" value="1"/>
</dbReference>
<reference evidence="8" key="1">
    <citation type="journal article" date="2021" name="J Fungi (Basel)">
        <title>Virulence traits and population genomics of the black yeast Aureobasidium melanogenum.</title>
        <authorList>
            <person name="Cernosa A."/>
            <person name="Sun X."/>
            <person name="Gostincar C."/>
            <person name="Fang C."/>
            <person name="Gunde-Cimerman N."/>
            <person name="Song Z."/>
        </authorList>
    </citation>
    <scope>NUCLEOTIDE SEQUENCE</scope>
    <source>
        <strain evidence="8">EXF-9298</strain>
    </source>
</reference>
<dbReference type="Proteomes" id="UP000729357">
    <property type="component" value="Unassembled WGS sequence"/>
</dbReference>
<evidence type="ECO:0000313" key="9">
    <source>
        <dbReference type="Proteomes" id="UP000729357"/>
    </source>
</evidence>
<dbReference type="InterPro" id="IPR052337">
    <property type="entry name" value="SAT4-like"/>
</dbReference>
<dbReference type="GO" id="GO:0016020">
    <property type="term" value="C:membrane"/>
    <property type="evidence" value="ECO:0007669"/>
    <property type="project" value="UniProtKB-SubCell"/>
</dbReference>
<evidence type="ECO:0000259" key="7">
    <source>
        <dbReference type="Pfam" id="PF20684"/>
    </source>
</evidence>
<keyword evidence="4 6" id="KW-0472">Membrane</keyword>
<evidence type="ECO:0000256" key="3">
    <source>
        <dbReference type="ARBA" id="ARBA00022989"/>
    </source>
</evidence>
<accession>A0A9P8FVH2</accession>
<evidence type="ECO:0000256" key="5">
    <source>
        <dbReference type="ARBA" id="ARBA00038359"/>
    </source>
</evidence>
<feature type="transmembrane region" description="Helical" evidence="6">
    <location>
        <begin position="40"/>
        <end position="61"/>
    </location>
</feature>
<sequence>MPSQLICAEQALYITGTICLKISLAFFFLRFLITPWSRHIIWISVTLYTLLATAMLFLVIFECGLPTNYVLKQASNQCVSFRVQSCMGYAHGALNALTDWVFPILAIQYLVQTKLSTVAKVSCAAILGLAVTGSIASVVRTIYIPELGPGGNIYSKNSKPLIWTLVEGGLGIIAASLATLRPLFQRCSSRTKQVLQSKSTGERSTTKLGKSSLGSTLNCFGSNTRPGLAVSPQESEEEKCDTAMDLESGNHPKTTTRPLHLGILSSVATETELNTKMMDKTKTTIRGMRSAL</sequence>